<dbReference type="InterPro" id="IPR047789">
    <property type="entry name" value="CU044_5270-like"/>
</dbReference>
<accession>A0A1B2HZI7</accession>
<dbReference type="NCBIfam" id="NF038083">
    <property type="entry name" value="CU044_5270_fam"/>
    <property type="match status" value="1"/>
</dbReference>
<dbReference type="Proteomes" id="UP000093053">
    <property type="component" value="Chromosome"/>
</dbReference>
<sequence length="308" mass="33370">MVAAGIVVVKANDAPPQAPPAAAPPASAPPSVTEQEVQLLSAAELLDNAANNIKTIDQPLAPGQYRLITEHGTYSRGMMFGSSVDDPQPLKGATYAVELKYQTWIPADVTQEWLNRRTQIGDAKWLGGNVPQSQAPYQNADTDTGERRGRCGDFFPKSQPRKVCGSATDWDSPEFYATLPRDPAALYEWLKRATAGRGSTPKAMFAHATEILRAGLMPADLRDDWYRAIAKIEGVEVSARQVTMDGRTGVGFSLADDLERTELVISPDTGDFIGDRRLTGPKSEYTWLKEGTVLTSTTITTTVVDSIG</sequence>
<feature type="compositionally biased region" description="Polar residues" evidence="1">
    <location>
        <begin position="130"/>
        <end position="142"/>
    </location>
</feature>
<dbReference type="KEGG" id="led:BBK82_29605"/>
<evidence type="ECO:0000313" key="2">
    <source>
        <dbReference type="EMBL" id="ANZ43126.1"/>
    </source>
</evidence>
<dbReference type="AlphaFoldDB" id="A0A1B2HZI7"/>
<evidence type="ECO:0000313" key="3">
    <source>
        <dbReference type="Proteomes" id="UP000093053"/>
    </source>
</evidence>
<gene>
    <name evidence="2" type="ORF">BBK82_29605</name>
</gene>
<dbReference type="EMBL" id="CP016793">
    <property type="protein sequence ID" value="ANZ43126.1"/>
    <property type="molecule type" value="Genomic_DNA"/>
</dbReference>
<dbReference type="STRING" id="1586287.BBK82_29605"/>
<feature type="region of interest" description="Disordered" evidence="1">
    <location>
        <begin position="125"/>
        <end position="148"/>
    </location>
</feature>
<keyword evidence="3" id="KW-1185">Reference proteome</keyword>
<name>A0A1B2HZI7_9PSEU</name>
<organism evidence="2 3">
    <name type="scientific">Lentzea guizhouensis</name>
    <dbReference type="NCBI Taxonomy" id="1586287"/>
    <lineage>
        <taxon>Bacteria</taxon>
        <taxon>Bacillati</taxon>
        <taxon>Actinomycetota</taxon>
        <taxon>Actinomycetes</taxon>
        <taxon>Pseudonocardiales</taxon>
        <taxon>Pseudonocardiaceae</taxon>
        <taxon>Lentzea</taxon>
    </lineage>
</organism>
<proteinExistence type="predicted"/>
<protein>
    <submittedName>
        <fullName evidence="2">Uncharacterized protein</fullName>
    </submittedName>
</protein>
<evidence type="ECO:0000256" key="1">
    <source>
        <dbReference type="SAM" id="MobiDB-lite"/>
    </source>
</evidence>
<reference evidence="2 3" key="1">
    <citation type="submission" date="2016-07" db="EMBL/GenBank/DDBJ databases">
        <title>Complete genome sequence of the Lentzea guizhouensis DHS C013.</title>
        <authorList>
            <person name="Cao C."/>
        </authorList>
    </citation>
    <scope>NUCLEOTIDE SEQUENCE [LARGE SCALE GENOMIC DNA]</scope>
    <source>
        <strain evidence="2 3">DHS C013</strain>
    </source>
</reference>